<reference evidence="1 3" key="3">
    <citation type="journal article" date="2015" name="BMC Genomics">
        <title>The completed genome sequence of the pathogenic ascomycete fungus Fusarium graminearum.</title>
        <authorList>
            <person name="King R."/>
            <person name="Urban M."/>
            <person name="Hammond-Kosack M.C."/>
            <person name="Hassani-Pak K."/>
            <person name="Hammond-Kosack K.E."/>
        </authorList>
    </citation>
    <scope>NUCLEOTIDE SEQUENCE [LARGE SCALE GENOMIC DNA]</scope>
    <source>
        <strain evidence="3">ATCC MYA-4620 / CBS 123657 / FGSC 9075 / NRRL 31084 / PH-1</strain>
        <strain evidence="1">PH-1</strain>
    </source>
</reference>
<dbReference type="EnsemblFungi" id="CEF85585">
    <property type="protein sequence ID" value="CEF85585"/>
    <property type="gene ID" value="FGRRES_13100"/>
</dbReference>
<dbReference type="Proteomes" id="UP000070720">
    <property type="component" value="Chromosome 4"/>
</dbReference>
<dbReference type="EMBL" id="HG970335">
    <property type="protein sequence ID" value="CEF85585.1"/>
    <property type="molecule type" value="Genomic_DNA"/>
</dbReference>
<reference evidence="2" key="4">
    <citation type="submission" date="2017-01" db="UniProtKB">
        <authorList>
            <consortium name="EnsemblFungi"/>
        </authorList>
    </citation>
    <scope>IDENTIFICATION</scope>
    <source>
        <strain evidence="2">PH-1 / ATCC MYA-4620 / FGSC 9075 / NRRL 31084</strain>
    </source>
</reference>
<protein>
    <submittedName>
        <fullName evidence="1">Chromosome 4, complete genome</fullName>
    </submittedName>
</protein>
<reference evidence="2 3" key="2">
    <citation type="journal article" date="2010" name="Nature">
        <title>Comparative genomics reveals mobile pathogenicity chromosomes in Fusarium.</title>
        <authorList>
            <person name="Ma L.J."/>
            <person name="van der Does H.C."/>
            <person name="Borkovich K.A."/>
            <person name="Coleman J.J."/>
            <person name="Daboussi M.J."/>
            <person name="Di Pietro A."/>
            <person name="Dufresne M."/>
            <person name="Freitag M."/>
            <person name="Grabherr M."/>
            <person name="Henrissat B."/>
            <person name="Houterman P.M."/>
            <person name="Kang S."/>
            <person name="Shim W.B."/>
            <person name="Woloshuk C."/>
            <person name="Xie X."/>
            <person name="Xu J.R."/>
            <person name="Antoniw J."/>
            <person name="Baker S.E."/>
            <person name="Bluhm B.H."/>
            <person name="Breakspear A."/>
            <person name="Brown D.W."/>
            <person name="Butchko R.A."/>
            <person name="Chapman S."/>
            <person name="Coulson R."/>
            <person name="Coutinho P.M."/>
            <person name="Danchin E.G."/>
            <person name="Diener A."/>
            <person name="Gale L.R."/>
            <person name="Gardiner D.M."/>
            <person name="Goff S."/>
            <person name="Hammond-Kosack K.E."/>
            <person name="Hilburn K."/>
            <person name="Hua-Van A."/>
            <person name="Jonkers W."/>
            <person name="Kazan K."/>
            <person name="Kodira C.D."/>
            <person name="Koehrsen M."/>
            <person name="Kumar L."/>
            <person name="Lee Y.H."/>
            <person name="Li L."/>
            <person name="Manners J.M."/>
            <person name="Miranda-Saavedra D."/>
            <person name="Mukherjee M."/>
            <person name="Park G."/>
            <person name="Park J."/>
            <person name="Park S.Y."/>
            <person name="Proctor R.H."/>
            <person name="Regev A."/>
            <person name="Ruiz-Roldan M.C."/>
            <person name="Sain D."/>
            <person name="Sakthikumar S."/>
            <person name="Sykes S."/>
            <person name="Schwartz D.C."/>
            <person name="Turgeon B.G."/>
            <person name="Wapinski I."/>
            <person name="Yoder O."/>
            <person name="Young S."/>
            <person name="Zeng Q."/>
            <person name="Zhou S."/>
            <person name="Galagan J."/>
            <person name="Cuomo C.A."/>
            <person name="Kistler H.C."/>
            <person name="Rep M."/>
        </authorList>
    </citation>
    <scope>GENOME REANNOTATION</scope>
    <source>
        <strain evidence="3">ATCC MYA-4620 / CBS 123657 / FGSC 9075 / NRRL 31084 / PH-1</strain>
        <strain evidence="2">PH-1 / ATCC MYA-4620 / FGSC 9075 / NRRL 31084</strain>
    </source>
</reference>
<proteinExistence type="predicted"/>
<reference evidence="2 3" key="1">
    <citation type="journal article" date="2007" name="Science">
        <title>The Fusarium graminearum genome reveals a link between localized polymorphism and pathogen specialization.</title>
        <authorList>
            <person name="Cuomo C.A."/>
            <person name="Gueldener U."/>
            <person name="Xu J.-R."/>
            <person name="Trail F."/>
            <person name="Turgeon B.G."/>
            <person name="Di Pietro A."/>
            <person name="Walton J.D."/>
            <person name="Ma L.-J."/>
            <person name="Baker S.E."/>
            <person name="Rep M."/>
            <person name="Adam G."/>
            <person name="Antoniw J."/>
            <person name="Baldwin T."/>
            <person name="Calvo S.E."/>
            <person name="Chang Y.-L."/>
            <person name="DeCaprio D."/>
            <person name="Gale L.R."/>
            <person name="Gnerre S."/>
            <person name="Goswami R.S."/>
            <person name="Hammond-Kosack K."/>
            <person name="Harris L.J."/>
            <person name="Hilburn K."/>
            <person name="Kennell J.C."/>
            <person name="Kroken S."/>
            <person name="Magnuson J.K."/>
            <person name="Mannhaupt G."/>
            <person name="Mauceli E.W."/>
            <person name="Mewes H.-W."/>
            <person name="Mitterbauer R."/>
            <person name="Muehlbauer G."/>
            <person name="Muensterkoetter M."/>
            <person name="Nelson D."/>
            <person name="O'Donnell K."/>
            <person name="Ouellet T."/>
            <person name="Qi W."/>
            <person name="Quesneville H."/>
            <person name="Roncero M.I.G."/>
            <person name="Seong K.-Y."/>
            <person name="Tetko I.V."/>
            <person name="Urban M."/>
            <person name="Waalwijk C."/>
            <person name="Ward T.J."/>
            <person name="Yao J."/>
            <person name="Birren B.W."/>
            <person name="Kistler H.C."/>
        </authorList>
    </citation>
    <scope>NUCLEOTIDE SEQUENCE [LARGE SCALE GENOMIC DNA]</scope>
    <source>
        <strain evidence="3">ATCC MYA-4620 / CBS 123657 / FGSC 9075 / NRRL 31084 / PH-1</strain>
        <strain evidence="2">PH-1 / ATCC MYA-4620 / FGSC 9075 / NRRL 31084</strain>
    </source>
</reference>
<evidence type="ECO:0000313" key="1">
    <source>
        <dbReference type="EMBL" id="CEF85585.1"/>
    </source>
</evidence>
<accession>A0A098DUQ1</accession>
<keyword evidence="3" id="KW-1185">Reference proteome</keyword>
<evidence type="ECO:0000313" key="2">
    <source>
        <dbReference type="EnsemblFungi" id="CEF85585"/>
    </source>
</evidence>
<accession>I1S8C2</accession>
<organism evidence="1 3">
    <name type="scientific">Gibberella zeae (strain ATCC MYA-4620 / CBS 123657 / FGSC 9075 / NRRL 31084 / PH-1)</name>
    <name type="common">Wheat head blight fungus</name>
    <name type="synonym">Fusarium graminearum</name>
    <dbReference type="NCBI Taxonomy" id="229533"/>
    <lineage>
        <taxon>Eukaryota</taxon>
        <taxon>Fungi</taxon>
        <taxon>Dikarya</taxon>
        <taxon>Ascomycota</taxon>
        <taxon>Pezizomycotina</taxon>
        <taxon>Sordariomycetes</taxon>
        <taxon>Hypocreomycetidae</taxon>
        <taxon>Hypocreales</taxon>
        <taxon>Nectriaceae</taxon>
        <taxon>Fusarium</taxon>
    </lineage>
</organism>
<name>I1S8C2_GIBZE</name>
<gene>
    <name evidence="1" type="ORF">FGRAMPH1_01T24293</name>
</gene>
<evidence type="ECO:0000313" key="3">
    <source>
        <dbReference type="Proteomes" id="UP000070720"/>
    </source>
</evidence>
<dbReference type="AlphaFoldDB" id="I1S8C2"/>
<dbReference type="InParanoid" id="I1S8C2"/>
<sequence length="146" mass="15756">MSFLYLDFKSCRAKDRGGLGSSSGEKIMGETDRNIDRSSTVVGRASVPVGSNQTKGMRDRASCALRFNLGMAASPSPLAGLYVSISRISARSAKSRKRSRLQTRRSNYTAKERHLIDEAHGRDAAACHSLGGGYLPHTLDPLPTSI</sequence>
<dbReference type="VEuPathDB" id="FungiDB:FGRAMPH1_01G24293"/>
<dbReference type="KEGG" id="fgr:FGSG_13100"/>
<dbReference type="HOGENOM" id="CLU_1777620_0_0_1"/>
<dbReference type="RefSeq" id="XP_011326962.1">
    <property type="nucleotide sequence ID" value="XM_011328660.1"/>
</dbReference>